<dbReference type="SUPFAM" id="SSF82171">
    <property type="entry name" value="DPP6 N-terminal domain-like"/>
    <property type="match status" value="1"/>
</dbReference>
<gene>
    <name evidence="4" type="ORF">ACFSR8_00715</name>
</gene>
<name>A0ABW5T6A0_9FLAO</name>
<dbReference type="RefSeq" id="WP_380288034.1">
    <property type="nucleotide sequence ID" value="NZ_JBHULY010000003.1"/>
</dbReference>
<evidence type="ECO:0000256" key="1">
    <source>
        <dbReference type="ARBA" id="ARBA00022729"/>
    </source>
</evidence>
<evidence type="ECO:0000313" key="4">
    <source>
        <dbReference type="EMBL" id="MFD2724720.1"/>
    </source>
</evidence>
<accession>A0ABW5T6A0</accession>
<dbReference type="Proteomes" id="UP001597476">
    <property type="component" value="Unassembled WGS sequence"/>
</dbReference>
<dbReference type="Pfam" id="PF07676">
    <property type="entry name" value="PD40"/>
    <property type="match status" value="3"/>
</dbReference>
<keyword evidence="5" id="KW-1185">Reference proteome</keyword>
<comment type="caution">
    <text evidence="4">The sequence shown here is derived from an EMBL/GenBank/DDBJ whole genome shotgun (WGS) entry which is preliminary data.</text>
</comment>
<dbReference type="NCBIfam" id="TIGR04183">
    <property type="entry name" value="Por_Secre_tail"/>
    <property type="match status" value="1"/>
</dbReference>
<dbReference type="InterPro" id="IPR011659">
    <property type="entry name" value="WD40"/>
</dbReference>
<evidence type="ECO:0000313" key="5">
    <source>
        <dbReference type="Proteomes" id="UP001597476"/>
    </source>
</evidence>
<reference evidence="5" key="1">
    <citation type="journal article" date="2019" name="Int. J. Syst. Evol. Microbiol.">
        <title>The Global Catalogue of Microorganisms (GCM) 10K type strain sequencing project: providing services to taxonomists for standard genome sequencing and annotation.</title>
        <authorList>
            <consortium name="The Broad Institute Genomics Platform"/>
            <consortium name="The Broad Institute Genome Sequencing Center for Infectious Disease"/>
            <person name="Wu L."/>
            <person name="Ma J."/>
        </authorList>
    </citation>
    <scope>NUCLEOTIDE SEQUENCE [LARGE SCALE GENOMIC DNA]</scope>
    <source>
        <strain evidence="5">KCTC 42398</strain>
    </source>
</reference>
<dbReference type="Pfam" id="PF18962">
    <property type="entry name" value="Por_Secre_tail"/>
    <property type="match status" value="1"/>
</dbReference>
<dbReference type="InterPro" id="IPR011042">
    <property type="entry name" value="6-blade_b-propeller_TolB-like"/>
</dbReference>
<evidence type="ECO:0000256" key="2">
    <source>
        <dbReference type="SAM" id="SignalP"/>
    </source>
</evidence>
<organism evidence="4 5">
    <name type="scientific">Hyunsoonleella rubra</name>
    <dbReference type="NCBI Taxonomy" id="1737062"/>
    <lineage>
        <taxon>Bacteria</taxon>
        <taxon>Pseudomonadati</taxon>
        <taxon>Bacteroidota</taxon>
        <taxon>Flavobacteriia</taxon>
        <taxon>Flavobacteriales</taxon>
        <taxon>Flavobacteriaceae</taxon>
    </lineage>
</organism>
<feature type="chain" id="PRO_5047187905" evidence="2">
    <location>
        <begin position="20"/>
        <end position="648"/>
    </location>
</feature>
<keyword evidence="1 2" id="KW-0732">Signal</keyword>
<feature type="signal peptide" evidence="2">
    <location>
        <begin position="1"/>
        <end position="19"/>
    </location>
</feature>
<feature type="domain" description="Secretion system C-terminal sorting" evidence="3">
    <location>
        <begin position="570"/>
        <end position="646"/>
    </location>
</feature>
<dbReference type="Gene3D" id="2.120.10.30">
    <property type="entry name" value="TolB, C-terminal domain"/>
    <property type="match status" value="1"/>
</dbReference>
<dbReference type="EMBL" id="JBHULY010000003">
    <property type="protein sequence ID" value="MFD2724720.1"/>
    <property type="molecule type" value="Genomic_DNA"/>
</dbReference>
<sequence>MKKHVILFLLALSTIITNAQNNYYGQEPPGELAEIFAPSSISLNNRFEQDSHFSPDAKQFSFTVTNDAWNQGKIYISNLVDDAWTTPQEISFQNATNAWHPFFGPDSNSLYFSGRASGSVDIYKSIKTATEWSLATPLNGPVNSSSNEWYVTLTNDNSLYFSKDGDIYYSKLVGQDYPEIEKLPATINSPGNEYDPFIAPDGSYMIYCSTKPGGFGSTDMYISYWLSSCAWSEGVNLGDKINSEFHDFSPTVTPDGKNIMFTRRDSNTSSDIYWASIENIIKSHPDTLALEELETVYLDFESTVAEKKASEHLALYLNNNVNVNILVKSNESFSLFESHALRWSRSFSRPSPYRVDISETEFELHGNVALSIARFDEFINNVNEGFGIDLFLYTKTNNGWKYATLNNTYVDLNDNFDYSTLPISNTPLERLNDAMLMLNLDNDTGFLELFSNANAPCFLINSPLNTDESLEYTVNDFVNLYFSKNYNLSLEIDNSEFEFFDDFLAKSISNFSLKSNNETFAEGKLVATYVTTPSAGWKLSALVFSVNGELGASNPLSVKTSRIDNKTLKIHPNPAKKNFKIDIGISDFNPVKIELIDIVGRIQTLHKSSNAKNNLSFEYNVSNLKSGVYFVRINFGADTITKKLVIAN</sequence>
<evidence type="ECO:0000259" key="3">
    <source>
        <dbReference type="Pfam" id="PF18962"/>
    </source>
</evidence>
<dbReference type="InterPro" id="IPR026444">
    <property type="entry name" value="Secre_tail"/>
</dbReference>
<proteinExistence type="predicted"/>
<protein>
    <submittedName>
        <fullName evidence="4">T9SS type A sorting domain-containing protein</fullName>
    </submittedName>
</protein>